<proteinExistence type="predicted"/>
<name>A0AAC8T8Z4_9GAMM</name>
<accession>A0AAC8T8Z4</accession>
<reference evidence="1 2" key="1">
    <citation type="submission" date="2015-05" db="EMBL/GenBank/DDBJ databases">
        <authorList>
            <person name="Dickey A."/>
            <person name="Clawson M."/>
            <person name="Bono J."/>
            <person name="Loy J.D."/>
        </authorList>
    </citation>
    <scope>NUCLEOTIDE SEQUENCE [LARGE SCALE GENOMIC DNA]</scope>
    <source>
        <strain evidence="1 2">22581</strain>
    </source>
</reference>
<evidence type="ECO:0008006" key="3">
    <source>
        <dbReference type="Google" id="ProtNLM"/>
    </source>
</evidence>
<dbReference type="AlphaFoldDB" id="A0AAC8T8Z4"/>
<organism evidence="1 2">
    <name type="scientific">Moraxella bovoculi</name>
    <dbReference type="NCBI Taxonomy" id="386891"/>
    <lineage>
        <taxon>Bacteria</taxon>
        <taxon>Pseudomonadati</taxon>
        <taxon>Pseudomonadota</taxon>
        <taxon>Gammaproteobacteria</taxon>
        <taxon>Moraxellales</taxon>
        <taxon>Moraxellaceae</taxon>
        <taxon>Moraxella</taxon>
    </lineage>
</organism>
<sequence>MSNTKQITLDKGVKLGENTINDITITKPVVAHLKGISLTKLFNFETDELMKLIPRVTAPSIPQPALSNMDVTEFMTLVGEVVGFLAEENTDTPEE</sequence>
<dbReference type="EMBL" id="CP011376">
    <property type="protein sequence ID" value="AKG08777.1"/>
    <property type="molecule type" value="Genomic_DNA"/>
</dbReference>
<evidence type="ECO:0000313" key="2">
    <source>
        <dbReference type="Proteomes" id="UP000077465"/>
    </source>
</evidence>
<dbReference type="Pfam" id="PF10109">
    <property type="entry name" value="Phage_TAC_7"/>
    <property type="match status" value="1"/>
</dbReference>
<protein>
    <recommendedName>
        <fullName evidence="3">Phage tail assembly protein</fullName>
    </recommendedName>
</protein>
<evidence type="ECO:0000313" key="1">
    <source>
        <dbReference type="EMBL" id="AKG08777.1"/>
    </source>
</evidence>
<dbReference type="Proteomes" id="UP000077465">
    <property type="component" value="Chromosome"/>
</dbReference>
<dbReference type="InterPro" id="IPR019289">
    <property type="entry name" value="Phage_tail_E/E"/>
</dbReference>
<gene>
    <name evidence="1" type="ORF">AAX06_07880</name>
</gene>